<dbReference type="EMBL" id="CP024411">
    <property type="protein sequence ID" value="ATQ35382.1"/>
    <property type="molecule type" value="Genomic_DNA"/>
</dbReference>
<name>A0A3S5XZG5_9MOLU</name>
<evidence type="ECO:0000256" key="1">
    <source>
        <dbReference type="SAM" id="Phobius"/>
    </source>
</evidence>
<accession>A0A3S5XZG5</accession>
<dbReference type="KEGG" id="ment:CS528_01205"/>
<protein>
    <submittedName>
        <fullName evidence="2">Uncharacterized protein</fullName>
    </submittedName>
</protein>
<keyword evidence="1" id="KW-0812">Transmembrane</keyword>
<keyword evidence="1" id="KW-1133">Transmembrane helix</keyword>
<dbReference type="Proteomes" id="UP000232226">
    <property type="component" value="Chromosome"/>
</dbReference>
<sequence>MKKQTIKILILNILNAIFTILFSLLIIATILVICISLKQTFVAILAILPIFSFISIIIFYVISYKKRKIGITNLLFFMCSLNIFSLLISYKIVSELESLDILQSQDNEKAFEEKNILMAGWEIELEKAKIDKKLAKLNLTDENKKASKKNIAKKLEENKREVYKSYTKFVYKKVLKKYSEEKNTFKIITLTSNSLTNYEYVDQFLKQEKLIKDLEKFGWTKEEIVQLITINDIEQIITTFKENRKDF</sequence>
<proteinExistence type="predicted"/>
<evidence type="ECO:0000313" key="3">
    <source>
        <dbReference type="Proteomes" id="UP000232226"/>
    </source>
</evidence>
<keyword evidence="3" id="KW-1185">Reference proteome</keyword>
<dbReference type="AlphaFoldDB" id="A0A3S5XZG5"/>
<gene>
    <name evidence="2" type="ORF">CS528_01205</name>
</gene>
<feature type="transmembrane region" description="Helical" evidence="1">
    <location>
        <begin position="12"/>
        <end position="35"/>
    </location>
</feature>
<organism evidence="2 3">
    <name type="scientific">Mesoplasma entomophilum</name>
    <dbReference type="NCBI Taxonomy" id="2149"/>
    <lineage>
        <taxon>Bacteria</taxon>
        <taxon>Bacillati</taxon>
        <taxon>Mycoplasmatota</taxon>
        <taxon>Mollicutes</taxon>
        <taxon>Entomoplasmatales</taxon>
        <taxon>Entomoplasmataceae</taxon>
        <taxon>Mesoplasma</taxon>
    </lineage>
</organism>
<reference evidence="2 3" key="1">
    <citation type="submission" date="2017-10" db="EMBL/GenBank/DDBJ databases">
        <title>Complete Genome Sequence of Mesoplasma entomophilum.</title>
        <authorList>
            <person name="Knight T.F."/>
            <person name="Citino T."/>
            <person name="Rubinstein R."/>
            <person name="Neuschaefer Z."/>
        </authorList>
    </citation>
    <scope>NUCLEOTIDE SEQUENCE [LARGE SCALE GENOMIC DNA]</scope>
    <source>
        <strain evidence="2 3">TAC</strain>
    </source>
</reference>
<dbReference type="RefSeq" id="WP_099651066.1">
    <property type="nucleotide sequence ID" value="NZ_CP024411.1"/>
</dbReference>
<feature type="transmembrane region" description="Helical" evidence="1">
    <location>
        <begin position="41"/>
        <end position="62"/>
    </location>
</feature>
<evidence type="ECO:0000313" key="2">
    <source>
        <dbReference type="EMBL" id="ATQ35382.1"/>
    </source>
</evidence>
<keyword evidence="1" id="KW-0472">Membrane</keyword>
<feature type="transmembrane region" description="Helical" evidence="1">
    <location>
        <begin position="74"/>
        <end position="93"/>
    </location>
</feature>